<evidence type="ECO:0000313" key="2">
    <source>
        <dbReference type="EMBL" id="KAF3960510.1"/>
    </source>
</evidence>
<dbReference type="Proteomes" id="UP000737018">
    <property type="component" value="Unassembled WGS sequence"/>
</dbReference>
<proteinExistence type="predicted"/>
<keyword evidence="3" id="KW-1185">Reference proteome</keyword>
<dbReference type="AlphaFoldDB" id="A0A8J4QWK7"/>
<accession>A0A8J4QWK7</accession>
<name>A0A8J4QWK7_9ROSI</name>
<comment type="caution">
    <text evidence="2">The sequence shown here is derived from an EMBL/GenBank/DDBJ whole genome shotgun (WGS) entry which is preliminary data.</text>
</comment>
<dbReference type="EMBL" id="JRKL02002088">
    <property type="protein sequence ID" value="KAF3960510.1"/>
    <property type="molecule type" value="Genomic_DNA"/>
</dbReference>
<keyword evidence="1" id="KW-0812">Transmembrane</keyword>
<sequence>MSQSVNGSAWSSEHRRSVRSSGHRHMWWSHGGLWCGFDGGADGFVVGLLWDRFIAVVVGMVWVFGHLGWIWVCGSDLVAFGWLSVAEFWSKRRSSKPSALSATPLTKALVTSKEDVPEEFATLVLNFISRNRIGPHGVDVAAKAKDKEGVWIAKTDGVGDTLHKGKVVKGGGAGAGSILRGLALAWS</sequence>
<evidence type="ECO:0000313" key="3">
    <source>
        <dbReference type="Proteomes" id="UP000737018"/>
    </source>
</evidence>
<feature type="transmembrane region" description="Helical" evidence="1">
    <location>
        <begin position="53"/>
        <end position="86"/>
    </location>
</feature>
<evidence type="ECO:0000256" key="1">
    <source>
        <dbReference type="SAM" id="Phobius"/>
    </source>
</evidence>
<gene>
    <name evidence="2" type="ORF">CMV_014785</name>
</gene>
<reference evidence="2" key="1">
    <citation type="submission" date="2020-03" db="EMBL/GenBank/DDBJ databases">
        <title>Castanea mollissima Vanexum genome sequencing.</title>
        <authorList>
            <person name="Staton M."/>
        </authorList>
    </citation>
    <scope>NUCLEOTIDE SEQUENCE</scope>
    <source>
        <tissue evidence="2">Leaf</tissue>
    </source>
</reference>
<organism evidence="2 3">
    <name type="scientific">Castanea mollissima</name>
    <name type="common">Chinese chestnut</name>
    <dbReference type="NCBI Taxonomy" id="60419"/>
    <lineage>
        <taxon>Eukaryota</taxon>
        <taxon>Viridiplantae</taxon>
        <taxon>Streptophyta</taxon>
        <taxon>Embryophyta</taxon>
        <taxon>Tracheophyta</taxon>
        <taxon>Spermatophyta</taxon>
        <taxon>Magnoliopsida</taxon>
        <taxon>eudicotyledons</taxon>
        <taxon>Gunneridae</taxon>
        <taxon>Pentapetalae</taxon>
        <taxon>rosids</taxon>
        <taxon>fabids</taxon>
        <taxon>Fagales</taxon>
        <taxon>Fagaceae</taxon>
        <taxon>Castanea</taxon>
    </lineage>
</organism>
<keyword evidence="1" id="KW-0472">Membrane</keyword>
<protein>
    <submittedName>
        <fullName evidence="2">Uncharacterized protein</fullName>
    </submittedName>
</protein>
<keyword evidence="1" id="KW-1133">Transmembrane helix</keyword>